<evidence type="ECO:0000256" key="9">
    <source>
        <dbReference type="HAMAP-Rule" id="MF_01852"/>
    </source>
</evidence>
<dbReference type="PANTHER" id="PTHR17490">
    <property type="entry name" value="SUA5"/>
    <property type="match status" value="1"/>
</dbReference>
<dbReference type="HAMAP" id="MF_01852">
    <property type="entry name" value="TsaC"/>
    <property type="match status" value="1"/>
</dbReference>
<dbReference type="InterPro" id="IPR017945">
    <property type="entry name" value="DHBP_synth_RibB-like_a/b_dom"/>
</dbReference>
<keyword evidence="3 9" id="KW-0808">Transferase</keyword>
<keyword evidence="5 9" id="KW-0548">Nucleotidyltransferase</keyword>
<dbReference type="EMBL" id="BBMN01000021">
    <property type="protein sequence ID" value="GAL08093.1"/>
    <property type="molecule type" value="Genomic_DNA"/>
</dbReference>
<dbReference type="GO" id="GO:0000049">
    <property type="term" value="F:tRNA binding"/>
    <property type="evidence" value="ECO:0007669"/>
    <property type="project" value="TreeGrafter"/>
</dbReference>
<gene>
    <name evidence="9" type="primary">tsaC</name>
    <name evidence="12" type="ORF">JCM19237_6865</name>
</gene>
<dbReference type="SUPFAM" id="SSF55821">
    <property type="entry name" value="YrdC/RibB"/>
    <property type="match status" value="1"/>
</dbReference>
<dbReference type="Proteomes" id="UP000029227">
    <property type="component" value="Unassembled WGS sequence"/>
</dbReference>
<dbReference type="GO" id="GO:0005524">
    <property type="term" value="F:ATP binding"/>
    <property type="evidence" value="ECO:0007669"/>
    <property type="project" value="UniProtKB-UniRule"/>
</dbReference>
<dbReference type="STRING" id="754436.JCM19237_6865"/>
<dbReference type="GO" id="GO:0002949">
    <property type="term" value="P:tRNA threonylcarbamoyladenosine modification"/>
    <property type="evidence" value="ECO:0007669"/>
    <property type="project" value="UniProtKB-UniRule"/>
</dbReference>
<sequence length="192" mass="20560">MNQNEENVDNLNQVVAALQQEEVIAYPTEAVFGVGCDPDSESAVQKLLALKQRPVDKGLILIAANYEQLAPYVDDSQLSDAQKARIFASWPGPVTWVMPTKPGVPAFLTGQFDTIAVRVTDHPQVQALCLAFGKPLTSTSANLTGQEPGRTVEEVSAQLGDQLAAILVGDTGGRDNPSEIRDAQTGNVFRQG</sequence>
<dbReference type="eggNOG" id="COG0009">
    <property type="taxonomic scope" value="Bacteria"/>
</dbReference>
<dbReference type="InterPro" id="IPR023535">
    <property type="entry name" value="TC-AMP_synthase"/>
</dbReference>
<dbReference type="Pfam" id="PF01300">
    <property type="entry name" value="Sua5_yciO_yrdC"/>
    <property type="match status" value="1"/>
</dbReference>
<dbReference type="GO" id="GO:0006450">
    <property type="term" value="P:regulation of translational fidelity"/>
    <property type="evidence" value="ECO:0007669"/>
    <property type="project" value="TreeGrafter"/>
</dbReference>
<dbReference type="InterPro" id="IPR050156">
    <property type="entry name" value="TC-AMP_synthase_SUA5"/>
</dbReference>
<dbReference type="PROSITE" id="PS51163">
    <property type="entry name" value="YRDC"/>
    <property type="match status" value="1"/>
</dbReference>
<reference evidence="12 13" key="1">
    <citation type="journal article" date="2014" name="Genome Announc.">
        <title>Draft Genome Sequences of Two Vibrionaceae Species, Vibrio ponticus C121 and Photobacterium aphoticum C119, Isolated as Coral Reef Microbiota.</title>
        <authorList>
            <person name="Al-saari N."/>
            <person name="Meirelles P.M."/>
            <person name="Mino S."/>
            <person name="Suda W."/>
            <person name="Oshima K."/>
            <person name="Hattori M."/>
            <person name="Ohkuma M."/>
            <person name="Thompson F.L."/>
            <person name="Gomez-Gil B."/>
            <person name="Sawabe T."/>
            <person name="Sawabe T."/>
        </authorList>
    </citation>
    <scope>NUCLEOTIDE SEQUENCE [LARGE SCALE GENOMIC DNA]</scope>
    <source>
        <strain evidence="12 13">JCM 19237</strain>
    </source>
</reference>
<feature type="domain" description="YrdC-like" evidence="11">
    <location>
        <begin position="8"/>
        <end position="192"/>
    </location>
</feature>
<comment type="function">
    <text evidence="9">Required for the formation of a threonylcarbamoyl group on adenosine at position 37 (t(6)A37) in tRNAs that read codons beginning with adenine. Catalyzes the conversion of L-threonine, HCO(3)(-)/CO(2) and ATP to give threonylcarbamoyl-AMP (TC-AMP) as the acyladenylate intermediate, with the release of diphosphate.</text>
</comment>
<dbReference type="Gene3D" id="3.90.870.10">
    <property type="entry name" value="DHBP synthase"/>
    <property type="match status" value="1"/>
</dbReference>
<evidence type="ECO:0000313" key="12">
    <source>
        <dbReference type="EMBL" id="GAL08093.1"/>
    </source>
</evidence>
<comment type="caution">
    <text evidence="12">The sequence shown here is derived from an EMBL/GenBank/DDBJ whole genome shotgun (WGS) entry which is preliminary data.</text>
</comment>
<evidence type="ECO:0000256" key="10">
    <source>
        <dbReference type="SAM" id="MobiDB-lite"/>
    </source>
</evidence>
<accession>A0A090R0R2</accession>
<dbReference type="NCBIfam" id="NF007919">
    <property type="entry name" value="PRK10634.1"/>
    <property type="match status" value="1"/>
</dbReference>
<evidence type="ECO:0000256" key="3">
    <source>
        <dbReference type="ARBA" id="ARBA00022679"/>
    </source>
</evidence>
<keyword evidence="6 9" id="KW-0547">Nucleotide-binding</keyword>
<comment type="subcellular location">
    <subcellularLocation>
        <location evidence="1 9">Cytoplasm</location>
    </subcellularLocation>
</comment>
<comment type="similarity">
    <text evidence="9">Belongs to the SUA5 family. TsaC subfamily.</text>
</comment>
<organism evidence="12 13">
    <name type="scientific">Photobacterium aphoticum</name>
    <dbReference type="NCBI Taxonomy" id="754436"/>
    <lineage>
        <taxon>Bacteria</taxon>
        <taxon>Pseudomonadati</taxon>
        <taxon>Pseudomonadota</taxon>
        <taxon>Gammaproteobacteria</taxon>
        <taxon>Vibrionales</taxon>
        <taxon>Vibrionaceae</taxon>
        <taxon>Photobacterium</taxon>
    </lineage>
</organism>
<evidence type="ECO:0000256" key="1">
    <source>
        <dbReference type="ARBA" id="ARBA00004496"/>
    </source>
</evidence>
<evidence type="ECO:0000256" key="6">
    <source>
        <dbReference type="ARBA" id="ARBA00022741"/>
    </source>
</evidence>
<dbReference type="EC" id="2.7.7.87" evidence="9"/>
<proteinExistence type="inferred from homology"/>
<dbReference type="FunFam" id="3.90.870.10:FF:000004">
    <property type="entry name" value="Threonylcarbamoyl-AMP synthase"/>
    <property type="match status" value="1"/>
</dbReference>
<comment type="catalytic activity">
    <reaction evidence="8 9">
        <text>L-threonine + hydrogencarbonate + ATP = L-threonylcarbamoyladenylate + diphosphate + H2O</text>
        <dbReference type="Rhea" id="RHEA:36407"/>
        <dbReference type="ChEBI" id="CHEBI:15377"/>
        <dbReference type="ChEBI" id="CHEBI:17544"/>
        <dbReference type="ChEBI" id="CHEBI:30616"/>
        <dbReference type="ChEBI" id="CHEBI:33019"/>
        <dbReference type="ChEBI" id="CHEBI:57926"/>
        <dbReference type="ChEBI" id="CHEBI:73682"/>
        <dbReference type="EC" id="2.7.7.87"/>
    </reaction>
</comment>
<evidence type="ECO:0000259" key="11">
    <source>
        <dbReference type="PROSITE" id="PS51163"/>
    </source>
</evidence>
<dbReference type="InterPro" id="IPR006070">
    <property type="entry name" value="Sua5-like_dom"/>
</dbReference>
<evidence type="ECO:0000256" key="7">
    <source>
        <dbReference type="ARBA" id="ARBA00022840"/>
    </source>
</evidence>
<dbReference type="GO" id="GO:0005737">
    <property type="term" value="C:cytoplasm"/>
    <property type="evidence" value="ECO:0007669"/>
    <property type="project" value="UniProtKB-SubCell"/>
</dbReference>
<evidence type="ECO:0000256" key="5">
    <source>
        <dbReference type="ARBA" id="ARBA00022695"/>
    </source>
</evidence>
<dbReference type="GO" id="GO:0003725">
    <property type="term" value="F:double-stranded RNA binding"/>
    <property type="evidence" value="ECO:0007669"/>
    <property type="project" value="InterPro"/>
</dbReference>
<dbReference type="AlphaFoldDB" id="A0A090R0R2"/>
<feature type="region of interest" description="Disordered" evidence="10">
    <location>
        <begin position="171"/>
        <end position="192"/>
    </location>
</feature>
<name>A0A090R0R2_9GAMM</name>
<protein>
    <recommendedName>
        <fullName evidence="9">Threonylcarbamoyl-AMP synthase</fullName>
        <shortName evidence="9">TC-AMP synthase</shortName>
        <ecNumber evidence="9">2.7.7.87</ecNumber>
    </recommendedName>
    <alternativeName>
        <fullName evidence="9">L-threonylcarbamoyladenylate synthase</fullName>
    </alternativeName>
    <alternativeName>
        <fullName evidence="9">t(6)A37 threonylcarbamoyladenosine biosynthesis protein TsaC</fullName>
    </alternativeName>
    <alternativeName>
        <fullName evidence="9">tRNA threonylcarbamoyladenosine biosynthesis protein TsaC</fullName>
    </alternativeName>
</protein>
<keyword evidence="4 9" id="KW-0819">tRNA processing</keyword>
<dbReference type="PANTHER" id="PTHR17490:SF18">
    <property type="entry name" value="THREONYLCARBAMOYL-AMP SYNTHASE"/>
    <property type="match status" value="1"/>
</dbReference>
<evidence type="ECO:0000256" key="2">
    <source>
        <dbReference type="ARBA" id="ARBA00022490"/>
    </source>
</evidence>
<evidence type="ECO:0000256" key="8">
    <source>
        <dbReference type="ARBA" id="ARBA00048366"/>
    </source>
</evidence>
<evidence type="ECO:0000313" key="13">
    <source>
        <dbReference type="Proteomes" id="UP000029227"/>
    </source>
</evidence>
<keyword evidence="7 9" id="KW-0067">ATP-binding</keyword>
<keyword evidence="2 9" id="KW-0963">Cytoplasm</keyword>
<dbReference type="NCBIfam" id="TIGR00057">
    <property type="entry name" value="L-threonylcarbamoyladenylate synthase"/>
    <property type="match status" value="1"/>
</dbReference>
<dbReference type="GO" id="GO:0061710">
    <property type="term" value="F:L-threonylcarbamoyladenylate synthase"/>
    <property type="evidence" value="ECO:0007669"/>
    <property type="project" value="UniProtKB-EC"/>
</dbReference>
<feature type="compositionally biased region" description="Basic and acidic residues" evidence="10">
    <location>
        <begin position="172"/>
        <end position="182"/>
    </location>
</feature>
<evidence type="ECO:0000256" key="4">
    <source>
        <dbReference type="ARBA" id="ARBA00022694"/>
    </source>
</evidence>